<proteinExistence type="predicted"/>
<reference evidence="4" key="1">
    <citation type="journal article" date="2010" name="Genome Biol.">
        <title>Genome sequence of the necrotrophic plant pathogen Pythium ultimum reveals original pathogenicity mechanisms and effector repertoire.</title>
        <authorList>
            <person name="Levesque C.A."/>
            <person name="Brouwer H."/>
            <person name="Cano L."/>
            <person name="Hamilton J.P."/>
            <person name="Holt C."/>
            <person name="Huitema E."/>
            <person name="Raffaele S."/>
            <person name="Robideau G.P."/>
            <person name="Thines M."/>
            <person name="Win J."/>
            <person name="Zerillo M.M."/>
            <person name="Beakes G.W."/>
            <person name="Boore J.L."/>
            <person name="Busam D."/>
            <person name="Dumas B."/>
            <person name="Ferriera S."/>
            <person name="Fuerstenberg S.I."/>
            <person name="Gachon C.M."/>
            <person name="Gaulin E."/>
            <person name="Govers F."/>
            <person name="Grenville-Briggs L."/>
            <person name="Horner N."/>
            <person name="Hostetler J."/>
            <person name="Jiang R.H."/>
            <person name="Johnson J."/>
            <person name="Krajaejun T."/>
            <person name="Lin H."/>
            <person name="Meijer H.J."/>
            <person name="Moore B."/>
            <person name="Morris P."/>
            <person name="Phuntmart V."/>
            <person name="Puiu D."/>
            <person name="Shetty J."/>
            <person name="Stajich J.E."/>
            <person name="Tripathy S."/>
            <person name="Wawra S."/>
            <person name="van West P."/>
            <person name="Whitty B.R."/>
            <person name="Coutinho P.M."/>
            <person name="Henrissat B."/>
            <person name="Martin F."/>
            <person name="Thomas P.D."/>
            <person name="Tyler B.M."/>
            <person name="De Vries R.P."/>
            <person name="Kamoun S."/>
            <person name="Yandell M."/>
            <person name="Tisserat N."/>
            <person name="Buell C.R."/>
        </authorList>
    </citation>
    <scope>NUCLEOTIDE SEQUENCE</scope>
    <source>
        <strain evidence="4">DAOM:BR144</strain>
    </source>
</reference>
<keyword evidence="2" id="KW-0732">Signal</keyword>
<dbReference type="eggNOG" id="ENOG502RX0V">
    <property type="taxonomic scope" value="Eukaryota"/>
</dbReference>
<dbReference type="PROSITE" id="PS00134">
    <property type="entry name" value="TRYPSIN_HIS"/>
    <property type="match status" value="1"/>
</dbReference>
<dbReference type="InterPro" id="IPR018114">
    <property type="entry name" value="TRYPSIN_HIS"/>
</dbReference>
<evidence type="ECO:0000256" key="2">
    <source>
        <dbReference type="SAM" id="SignalP"/>
    </source>
</evidence>
<dbReference type="PANTHER" id="PTHR36234:SF5">
    <property type="entry name" value="LYSYL ENDOPEPTIDASE"/>
    <property type="match status" value="1"/>
</dbReference>
<dbReference type="Pfam" id="PF13365">
    <property type="entry name" value="Trypsin_2"/>
    <property type="match status" value="1"/>
</dbReference>
<dbReference type="VEuPathDB" id="FungiDB:PYU1_G014645"/>
<organism evidence="3 4">
    <name type="scientific">Globisporangium ultimum (strain ATCC 200006 / CBS 805.95 / DAOM BR144)</name>
    <name type="common">Pythium ultimum</name>
    <dbReference type="NCBI Taxonomy" id="431595"/>
    <lineage>
        <taxon>Eukaryota</taxon>
        <taxon>Sar</taxon>
        <taxon>Stramenopiles</taxon>
        <taxon>Oomycota</taxon>
        <taxon>Peronosporomycetes</taxon>
        <taxon>Pythiales</taxon>
        <taxon>Pythiaceae</taxon>
        <taxon>Globisporangium</taxon>
    </lineage>
</organism>
<dbReference type="GO" id="GO:0006508">
    <property type="term" value="P:proteolysis"/>
    <property type="evidence" value="ECO:0007669"/>
    <property type="project" value="InterPro"/>
</dbReference>
<evidence type="ECO:0000313" key="3">
    <source>
        <dbReference type="EnsemblProtists" id="PYU1_T014676"/>
    </source>
</evidence>
<dbReference type="EMBL" id="GL376587">
    <property type="status" value="NOT_ANNOTATED_CDS"/>
    <property type="molecule type" value="Genomic_DNA"/>
</dbReference>
<dbReference type="InterPro" id="IPR009003">
    <property type="entry name" value="Peptidase_S1_PA"/>
</dbReference>
<dbReference type="AlphaFoldDB" id="K3XBS7"/>
<dbReference type="EnsemblProtists" id="PYU1_T014676">
    <property type="protein sequence ID" value="PYU1_T014676"/>
    <property type="gene ID" value="PYU1_G014645"/>
</dbReference>
<accession>K3XBS7</accession>
<reference evidence="4" key="2">
    <citation type="submission" date="2010-04" db="EMBL/GenBank/DDBJ databases">
        <authorList>
            <person name="Buell R."/>
            <person name="Hamilton J."/>
            <person name="Hostetler J."/>
        </authorList>
    </citation>
    <scope>NUCLEOTIDE SEQUENCE [LARGE SCALE GENOMIC DNA]</scope>
    <source>
        <strain evidence="4">DAOM:BR144</strain>
    </source>
</reference>
<protein>
    <recommendedName>
        <fullName evidence="5">Serine protease</fullName>
    </recommendedName>
</protein>
<name>K3XBS7_GLOUD</name>
<reference evidence="3" key="3">
    <citation type="submission" date="2015-02" db="UniProtKB">
        <authorList>
            <consortium name="EnsemblProtists"/>
        </authorList>
    </citation>
    <scope>IDENTIFICATION</scope>
    <source>
        <strain evidence="3">DAOM BR144</strain>
    </source>
</reference>
<dbReference type="InParanoid" id="K3XBS7"/>
<evidence type="ECO:0000313" key="4">
    <source>
        <dbReference type="Proteomes" id="UP000019132"/>
    </source>
</evidence>
<feature type="chain" id="PRO_5003872151" description="Serine protease" evidence="2">
    <location>
        <begin position="24"/>
        <end position="412"/>
    </location>
</feature>
<keyword evidence="4" id="KW-1185">Reference proteome</keyword>
<keyword evidence="1" id="KW-0843">Virulence</keyword>
<dbReference type="Gene3D" id="2.40.10.10">
    <property type="entry name" value="Trypsin-like serine proteases"/>
    <property type="match status" value="2"/>
</dbReference>
<evidence type="ECO:0008006" key="5">
    <source>
        <dbReference type="Google" id="ProtNLM"/>
    </source>
</evidence>
<dbReference type="GO" id="GO:0004252">
    <property type="term" value="F:serine-type endopeptidase activity"/>
    <property type="evidence" value="ECO:0007669"/>
    <property type="project" value="InterPro"/>
</dbReference>
<evidence type="ECO:0000256" key="1">
    <source>
        <dbReference type="ARBA" id="ARBA00023026"/>
    </source>
</evidence>
<dbReference type="InterPro" id="IPR043504">
    <property type="entry name" value="Peptidase_S1_PA_chymotrypsin"/>
</dbReference>
<dbReference type="PANTHER" id="PTHR36234">
    <property type="entry name" value="LYSYL ENDOPEPTIDASE"/>
    <property type="match status" value="1"/>
</dbReference>
<dbReference type="Proteomes" id="UP000019132">
    <property type="component" value="Unassembled WGS sequence"/>
</dbReference>
<dbReference type="HOGENOM" id="CLU_036779_2_0_1"/>
<dbReference type="SUPFAM" id="SSF50494">
    <property type="entry name" value="Trypsin-like serine proteases"/>
    <property type="match status" value="1"/>
</dbReference>
<sequence>MQLRKHVTALCVAVAALCFTAQAQEGAESVILPSGGSADRSGNDKAPIQIDLAPDMITLQKPIAVTVAADNSPSQFKLVHSESAKSLAVHFNALNLLDGDQLVLRGVQNENYTITQALTGGFWSRPIAGKYVIIELIPSKGVTADEHAKRGFSVSIDGYKYMTSAQNEENCGSDDSQPAKCFMTTATKDVQAYLKAQAVARVVINGSIPCSGAILGASGYFLTASHCISTPESAKEAIIEFGAESASCSDDSKIQLGSQGTDFLRNSELYAVNVELDYAILKLDQSKNNVVSKYGFLKLRAAGATNGEEIFIAHHPNAYAKRVSMVNDNKSITAQTGLTATACDGNVADQVGYLADTVGGSSGAPVISSTDFTVVSVHRCGGCTAVGSNSGLNARVISDDLKKQGKDLAEFY</sequence>
<feature type="signal peptide" evidence="2">
    <location>
        <begin position="1"/>
        <end position="23"/>
    </location>
</feature>